<dbReference type="STRING" id="580340.Tlie_0259"/>
<dbReference type="SUPFAM" id="SSF81660">
    <property type="entry name" value="Metal cation-transporting ATPase, ATP-binding domain N"/>
    <property type="match status" value="1"/>
</dbReference>
<dbReference type="NCBIfam" id="TIGR01494">
    <property type="entry name" value="ATPase_P-type"/>
    <property type="match status" value="2"/>
</dbReference>
<evidence type="ECO:0000256" key="11">
    <source>
        <dbReference type="ARBA" id="ARBA00023136"/>
    </source>
</evidence>
<comment type="similarity">
    <text evidence="2">Belongs to the cation transport ATPase (P-type) (TC 3.A.3) family. Type IIA subfamily.</text>
</comment>
<dbReference type="Pfam" id="PF13246">
    <property type="entry name" value="Cation_ATPase"/>
    <property type="match status" value="1"/>
</dbReference>
<dbReference type="InterPro" id="IPR044492">
    <property type="entry name" value="P_typ_ATPase_HD_dom"/>
</dbReference>
<keyword evidence="3" id="KW-1003">Cell membrane</keyword>
<dbReference type="Pfam" id="PF00690">
    <property type="entry name" value="Cation_ATPase_N"/>
    <property type="match status" value="1"/>
</dbReference>
<name>G7V6P1_THELD</name>
<dbReference type="InterPro" id="IPR059000">
    <property type="entry name" value="ATPase_P-type_domA"/>
</dbReference>
<reference evidence="15" key="1">
    <citation type="submission" date="2011-10" db="EMBL/GenBank/DDBJ databases">
        <title>The complete genome of chromosome of Thermovirga lienii DSM 17291.</title>
        <authorList>
            <consortium name="US DOE Joint Genome Institute (JGI-PGF)"/>
            <person name="Lucas S."/>
            <person name="Copeland A."/>
            <person name="Lapidus A."/>
            <person name="Glavina del Rio T."/>
            <person name="Dalin E."/>
            <person name="Tice H."/>
            <person name="Bruce D."/>
            <person name="Goodwin L."/>
            <person name="Pitluck S."/>
            <person name="Peters L."/>
            <person name="Mikhailova N."/>
            <person name="Saunders E."/>
            <person name="Kyrpides N."/>
            <person name="Mavromatis K."/>
            <person name="Ivanova N."/>
            <person name="Last F.I."/>
            <person name="Brettin T."/>
            <person name="Detter J.C."/>
            <person name="Han C."/>
            <person name="Larimer F."/>
            <person name="Land M."/>
            <person name="Hauser L."/>
            <person name="Markowitz V."/>
            <person name="Cheng J.-F."/>
            <person name="Hugenholtz P."/>
            <person name="Woyke T."/>
            <person name="Wu D."/>
            <person name="Spring S."/>
            <person name="Schroeder M."/>
            <person name="Brambilla E.-M."/>
            <person name="Klenk H.-P."/>
            <person name="Eisen J.A."/>
        </authorList>
    </citation>
    <scope>NUCLEOTIDE SEQUENCE [LARGE SCALE GENOMIC DNA]</scope>
    <source>
        <strain evidence="15">ATCC BAA-1197 / DSM 17291 / Cas60314</strain>
    </source>
</reference>
<feature type="transmembrane region" description="Helical" evidence="12">
    <location>
        <begin position="854"/>
        <end position="874"/>
    </location>
</feature>
<dbReference type="InterPro" id="IPR023299">
    <property type="entry name" value="ATPase_P-typ_cyto_dom_N"/>
</dbReference>
<dbReference type="GO" id="GO:0030007">
    <property type="term" value="P:intracellular potassium ion homeostasis"/>
    <property type="evidence" value="ECO:0007669"/>
    <property type="project" value="TreeGrafter"/>
</dbReference>
<feature type="transmembrane region" description="Helical" evidence="12">
    <location>
        <begin position="244"/>
        <end position="265"/>
    </location>
</feature>
<dbReference type="FunFam" id="3.40.50.1000:FF:000083">
    <property type="entry name" value="Sodium/potassium-transporting ATPase subunit alpha"/>
    <property type="match status" value="1"/>
</dbReference>
<feature type="transmembrane region" description="Helical" evidence="12">
    <location>
        <begin position="271"/>
        <end position="295"/>
    </location>
</feature>
<dbReference type="InterPro" id="IPR006068">
    <property type="entry name" value="ATPase_P-typ_cation-transptr_C"/>
</dbReference>
<feature type="transmembrane region" description="Helical" evidence="12">
    <location>
        <begin position="772"/>
        <end position="794"/>
    </location>
</feature>
<evidence type="ECO:0000256" key="6">
    <source>
        <dbReference type="ARBA" id="ARBA00022741"/>
    </source>
</evidence>
<dbReference type="Pfam" id="PF00689">
    <property type="entry name" value="Cation_ATPase_C"/>
    <property type="match status" value="1"/>
</dbReference>
<keyword evidence="7" id="KW-0067">ATP-binding</keyword>
<evidence type="ECO:0000256" key="12">
    <source>
        <dbReference type="SAM" id="Phobius"/>
    </source>
</evidence>
<reference evidence="14 15" key="2">
    <citation type="journal article" date="2012" name="Stand. Genomic Sci.">
        <title>Genome sequence of the moderately thermophilic, amino-acid-degrading and sulfur-reducing bacterium Thermovirga lienii type strain (Cas60314(T)).</title>
        <authorList>
            <person name="Goker M."/>
            <person name="Saunders E."/>
            <person name="Lapidus A."/>
            <person name="Nolan M."/>
            <person name="Lucas S."/>
            <person name="Hammon N."/>
            <person name="Deshpande S."/>
            <person name="Cheng J.F."/>
            <person name="Han C."/>
            <person name="Tapia R."/>
            <person name="Goodwin L.A."/>
            <person name="Pitluck S."/>
            <person name="Liolios K."/>
            <person name="Mavromatis K."/>
            <person name="Pagani I."/>
            <person name="Ivanova N."/>
            <person name="Mikhailova N."/>
            <person name="Pati A."/>
            <person name="Chen A."/>
            <person name="Palaniappan K."/>
            <person name="Land M."/>
            <person name="Chang Y.J."/>
            <person name="Jeffries C.D."/>
            <person name="Brambilla E.M."/>
            <person name="Rohde M."/>
            <person name="Spring S."/>
            <person name="Detter J.C."/>
            <person name="Woyke T."/>
            <person name="Bristow J."/>
            <person name="Eisen J.A."/>
            <person name="Markowitz V."/>
            <person name="Hugenholtz P."/>
            <person name="Kyrpides N.C."/>
            <person name="Klenk H.P."/>
        </authorList>
    </citation>
    <scope>NUCLEOTIDE SEQUENCE [LARGE SCALE GENOMIC DNA]</scope>
    <source>
        <strain evidence="15">ATCC BAA-1197 / DSM 17291 / Cas60314</strain>
    </source>
</reference>
<evidence type="ECO:0000313" key="14">
    <source>
        <dbReference type="EMBL" id="AER66000.1"/>
    </source>
</evidence>
<evidence type="ECO:0000256" key="2">
    <source>
        <dbReference type="ARBA" id="ARBA00005675"/>
    </source>
</evidence>
<dbReference type="SFLD" id="SFLDF00027">
    <property type="entry name" value="p-type_atpase"/>
    <property type="match status" value="1"/>
</dbReference>
<dbReference type="Gene3D" id="3.40.1110.10">
    <property type="entry name" value="Calcium-transporting ATPase, cytoplasmic domain N"/>
    <property type="match status" value="1"/>
</dbReference>
<evidence type="ECO:0000256" key="3">
    <source>
        <dbReference type="ARBA" id="ARBA00022475"/>
    </source>
</evidence>
<dbReference type="InterPro" id="IPR036412">
    <property type="entry name" value="HAD-like_sf"/>
</dbReference>
<dbReference type="GO" id="GO:1990573">
    <property type="term" value="P:potassium ion import across plasma membrane"/>
    <property type="evidence" value="ECO:0007669"/>
    <property type="project" value="TreeGrafter"/>
</dbReference>
<dbReference type="InterPro" id="IPR018303">
    <property type="entry name" value="ATPase_P-typ_P_site"/>
</dbReference>
<evidence type="ECO:0000256" key="1">
    <source>
        <dbReference type="ARBA" id="ARBA00004651"/>
    </source>
</evidence>
<dbReference type="Proteomes" id="UP000005868">
    <property type="component" value="Chromosome"/>
</dbReference>
<evidence type="ECO:0000256" key="9">
    <source>
        <dbReference type="ARBA" id="ARBA00022967"/>
    </source>
</evidence>
<protein>
    <submittedName>
        <fullName evidence="14">ATPase, P-type (Transporting), HAD superfamily, subfamily IC</fullName>
    </submittedName>
</protein>
<feature type="transmembrane region" description="Helical" evidence="12">
    <location>
        <begin position="814"/>
        <end position="834"/>
    </location>
</feature>
<evidence type="ECO:0000259" key="13">
    <source>
        <dbReference type="SMART" id="SM00831"/>
    </source>
</evidence>
<dbReference type="GO" id="GO:0005524">
    <property type="term" value="F:ATP binding"/>
    <property type="evidence" value="ECO:0007669"/>
    <property type="project" value="UniProtKB-KW"/>
</dbReference>
<feature type="transmembrane region" description="Helical" evidence="12">
    <location>
        <begin position="699"/>
        <end position="721"/>
    </location>
</feature>
<evidence type="ECO:0000256" key="4">
    <source>
        <dbReference type="ARBA" id="ARBA00022553"/>
    </source>
</evidence>
<dbReference type="SUPFAM" id="SSF56784">
    <property type="entry name" value="HAD-like"/>
    <property type="match status" value="1"/>
</dbReference>
<keyword evidence="5 12" id="KW-0812">Transmembrane</keyword>
<keyword evidence="11 12" id="KW-0472">Membrane</keyword>
<sequence length="917" mass="101001">MGKPYYQMTVQEVLDALKTSENGLTNDEAERRLKEYGPNEITEDAAVSKWMIFLSQFKDLLVIVLIVAGFISLAIGSVRDGAIMFIIVIINALIGFFQEYKANKVLARLKELITSPAKVKRNGELTEIPQSKLVPGDIVYIEAGDKVPADLRIIEAFNLRTNEFSLTGESVSQEKNNKAIMHDCILADRENMAYMGTTVASGSAYGVVVATGMKTEMGKIAGMTQATTTTQSPLQIELGILAKWLTGIVIIISIGLFGVALWQGLGLFMSMVYALGIAVAAVPQALPAQVTVALASTSKRLAEKKAVVKNLPSVETLGSTTVICTDKTGTLTKNEMTVTKLWFDDAEYQVTGIGYEPKGEILDEKGTPISEEKIKELEIMLDAATMASNAEIHPPDDQHSGWYPIGDPTEAALITLSMKAGTRSPKEDEENPEIHEFPFDSERKRMSSVRKFGDRLQLAMKGATDSVLSVAKYIYRDGRILPLTEEDKEKIQKLNETWSKRALRVLAIAFRPLEANGQDYVLEETEKDVVFLGLVGMIDPPKEGVKEAVASCHQAKIRIIVMTGDHAITAQAIGKEIGLSEEGAPPTYTGTQMKKMSDSELTDILMSHKSIIFSRVAPEDKLRIVMLLEAQDEVVAVTGDGVNDAPALKRAAIGVAMGQKGTDVAKEAAELVLLDDSFPTLVEAVKEGRTIYKNLRKTVLASMTTNMAELMVVLLGLAGIAMKNWAIPILAIQILAIDLLAEVLPLTCLTFDPPDENIMKMPPRDRKEHIMNFKNSVEVMFLGGLIGTLAFLNFVMFMKRQGIILTPEMMENPLFARATAITYLTIAYCQFVNILSRRDDEKSLFNKAFFSNKILLGSIVWSITMVFIGIYTPYVSDFLRFEGPQISDWIFILGASGIYLAVYETMKLFRRLRMAKA</sequence>
<dbReference type="OrthoDB" id="9760364at2"/>
<feature type="transmembrane region" description="Helical" evidence="12">
    <location>
        <begin position="886"/>
        <end position="906"/>
    </location>
</feature>
<keyword evidence="15" id="KW-1185">Reference proteome</keyword>
<dbReference type="InterPro" id="IPR050510">
    <property type="entry name" value="Cation_transp_ATPase_P-type"/>
</dbReference>
<keyword evidence="9" id="KW-1278">Translocase</keyword>
<dbReference type="InterPro" id="IPR004014">
    <property type="entry name" value="ATPase_P-typ_cation-transptr_N"/>
</dbReference>
<dbReference type="Gene3D" id="2.70.150.10">
    <property type="entry name" value="Calcium-transporting ATPase, cytoplasmic transduction domain A"/>
    <property type="match status" value="1"/>
</dbReference>
<keyword evidence="10 12" id="KW-1133">Transmembrane helix</keyword>
<dbReference type="Gene3D" id="1.20.1110.10">
    <property type="entry name" value="Calcium-transporting ATPase, transmembrane domain"/>
    <property type="match status" value="1"/>
</dbReference>
<feature type="transmembrane region" description="Helical" evidence="12">
    <location>
        <begin position="82"/>
        <end position="100"/>
    </location>
</feature>
<dbReference type="InterPro" id="IPR001757">
    <property type="entry name" value="P_typ_ATPase"/>
</dbReference>
<dbReference type="SFLD" id="SFLDG00002">
    <property type="entry name" value="C1.7:_P-type_atpase_like"/>
    <property type="match status" value="1"/>
</dbReference>
<dbReference type="HOGENOM" id="CLU_002360_3_3_0"/>
<evidence type="ECO:0000256" key="7">
    <source>
        <dbReference type="ARBA" id="ARBA00022840"/>
    </source>
</evidence>
<dbReference type="SUPFAM" id="SSF81665">
    <property type="entry name" value="Calcium ATPase, transmembrane domain M"/>
    <property type="match status" value="1"/>
</dbReference>
<evidence type="ECO:0000256" key="10">
    <source>
        <dbReference type="ARBA" id="ARBA00022989"/>
    </source>
</evidence>
<dbReference type="SFLD" id="SFLDS00003">
    <property type="entry name" value="Haloacid_Dehalogenase"/>
    <property type="match status" value="1"/>
</dbReference>
<comment type="subcellular location">
    <subcellularLocation>
        <location evidence="1">Cell membrane</location>
        <topology evidence="1">Multi-pass membrane protein</topology>
    </subcellularLocation>
</comment>
<evidence type="ECO:0000256" key="8">
    <source>
        <dbReference type="ARBA" id="ARBA00022842"/>
    </source>
</evidence>
<keyword evidence="8" id="KW-0460">Magnesium</keyword>
<keyword evidence="6" id="KW-0547">Nucleotide-binding</keyword>
<keyword evidence="4" id="KW-0597">Phosphoprotein</keyword>
<evidence type="ECO:0000256" key="5">
    <source>
        <dbReference type="ARBA" id="ARBA00022692"/>
    </source>
</evidence>
<feature type="domain" description="Cation-transporting P-type ATPase N-terminal" evidence="13">
    <location>
        <begin position="4"/>
        <end position="77"/>
    </location>
</feature>
<dbReference type="GO" id="GO:1902600">
    <property type="term" value="P:proton transmembrane transport"/>
    <property type="evidence" value="ECO:0007669"/>
    <property type="project" value="TreeGrafter"/>
</dbReference>
<dbReference type="KEGG" id="tli:Tlie_0259"/>
<dbReference type="PRINTS" id="PR00121">
    <property type="entry name" value="NAKATPASE"/>
</dbReference>
<dbReference type="PANTHER" id="PTHR43294:SF21">
    <property type="entry name" value="CATION TRANSPORTING ATPASE"/>
    <property type="match status" value="1"/>
</dbReference>
<accession>G7V6P1</accession>
<dbReference type="EMBL" id="CP003096">
    <property type="protein sequence ID" value="AER66000.1"/>
    <property type="molecule type" value="Genomic_DNA"/>
</dbReference>
<dbReference type="GO" id="GO:0005886">
    <property type="term" value="C:plasma membrane"/>
    <property type="evidence" value="ECO:0007669"/>
    <property type="project" value="UniProtKB-SubCell"/>
</dbReference>
<dbReference type="Pfam" id="PF00122">
    <property type="entry name" value="E1-E2_ATPase"/>
    <property type="match status" value="1"/>
</dbReference>
<feature type="transmembrane region" description="Helical" evidence="12">
    <location>
        <begin position="59"/>
        <end position="76"/>
    </location>
</feature>
<dbReference type="eggNOG" id="COG0474">
    <property type="taxonomic scope" value="Bacteria"/>
</dbReference>
<dbReference type="Gene3D" id="3.40.50.1000">
    <property type="entry name" value="HAD superfamily/HAD-like"/>
    <property type="match status" value="1"/>
</dbReference>
<dbReference type="FunFam" id="2.70.150.10:FF:000160">
    <property type="entry name" value="Sarcoplasmic/endoplasmic reticulum calcium ATPase 1"/>
    <property type="match status" value="1"/>
</dbReference>
<dbReference type="PROSITE" id="PS00154">
    <property type="entry name" value="ATPASE_E1_E2"/>
    <property type="match status" value="1"/>
</dbReference>
<dbReference type="GO" id="GO:0016887">
    <property type="term" value="F:ATP hydrolysis activity"/>
    <property type="evidence" value="ECO:0007669"/>
    <property type="project" value="InterPro"/>
</dbReference>
<dbReference type="PANTHER" id="PTHR43294">
    <property type="entry name" value="SODIUM/POTASSIUM-TRANSPORTING ATPASE SUBUNIT ALPHA"/>
    <property type="match status" value="1"/>
</dbReference>
<dbReference type="InterPro" id="IPR023214">
    <property type="entry name" value="HAD_sf"/>
</dbReference>
<dbReference type="AlphaFoldDB" id="G7V6P1"/>
<dbReference type="GO" id="GO:0006883">
    <property type="term" value="P:intracellular sodium ion homeostasis"/>
    <property type="evidence" value="ECO:0007669"/>
    <property type="project" value="TreeGrafter"/>
</dbReference>
<evidence type="ECO:0000313" key="15">
    <source>
        <dbReference type="Proteomes" id="UP000005868"/>
    </source>
</evidence>
<dbReference type="InterPro" id="IPR008250">
    <property type="entry name" value="ATPase_P-typ_transduc_dom_A_sf"/>
</dbReference>
<dbReference type="SMART" id="SM00831">
    <property type="entry name" value="Cation_ATPase_N"/>
    <property type="match status" value="1"/>
</dbReference>
<dbReference type="GO" id="GO:0036376">
    <property type="term" value="P:sodium ion export across plasma membrane"/>
    <property type="evidence" value="ECO:0007669"/>
    <property type="project" value="TreeGrafter"/>
</dbReference>
<organism evidence="14 15">
    <name type="scientific">Thermovirga lienii (strain ATCC BAA-1197 / DSM 17291 / Cas60314)</name>
    <dbReference type="NCBI Taxonomy" id="580340"/>
    <lineage>
        <taxon>Bacteria</taxon>
        <taxon>Thermotogati</taxon>
        <taxon>Synergistota</taxon>
        <taxon>Synergistia</taxon>
        <taxon>Synergistales</taxon>
        <taxon>Thermovirgaceae</taxon>
        <taxon>Thermovirga</taxon>
    </lineage>
</organism>
<proteinExistence type="inferred from homology"/>
<dbReference type="PRINTS" id="PR00119">
    <property type="entry name" value="CATATPASE"/>
</dbReference>
<dbReference type="InterPro" id="IPR023298">
    <property type="entry name" value="ATPase_P-typ_TM_dom_sf"/>
</dbReference>
<dbReference type="SUPFAM" id="SSF81653">
    <property type="entry name" value="Calcium ATPase, transduction domain A"/>
    <property type="match status" value="1"/>
</dbReference>
<gene>
    <name evidence="14" type="ordered locus">Tlie_0259</name>
</gene>
<dbReference type="GO" id="GO:0005391">
    <property type="term" value="F:P-type sodium:potassium-exchanging transporter activity"/>
    <property type="evidence" value="ECO:0007669"/>
    <property type="project" value="TreeGrafter"/>
</dbReference>
<feature type="transmembrane region" description="Helical" evidence="12">
    <location>
        <begin position="727"/>
        <end position="751"/>
    </location>
</feature>